<feature type="transmembrane region" description="Helical" evidence="1">
    <location>
        <begin position="40"/>
        <end position="62"/>
    </location>
</feature>
<evidence type="ECO:0000313" key="4">
    <source>
        <dbReference type="Proteomes" id="UP000290408"/>
    </source>
</evidence>
<keyword evidence="3" id="KW-0269">Exonuclease</keyword>
<gene>
    <name evidence="3" type="ORF">EXU32_00855</name>
</gene>
<keyword evidence="3" id="KW-0540">Nuclease</keyword>
<evidence type="ECO:0000259" key="2">
    <source>
        <dbReference type="Pfam" id="PF03372"/>
    </source>
</evidence>
<dbReference type="GO" id="GO:0004527">
    <property type="term" value="F:exonuclease activity"/>
    <property type="evidence" value="ECO:0007669"/>
    <property type="project" value="UniProtKB-KW"/>
</dbReference>
<dbReference type="KEGG" id="jli:EXU32_00855"/>
<dbReference type="InterPro" id="IPR036691">
    <property type="entry name" value="Endo/exonu/phosph_ase_sf"/>
</dbReference>
<dbReference type="Pfam" id="PF03372">
    <property type="entry name" value="Exo_endo_phos"/>
    <property type="match status" value="1"/>
</dbReference>
<dbReference type="SUPFAM" id="SSF56219">
    <property type="entry name" value="DNase I-like"/>
    <property type="match status" value="1"/>
</dbReference>
<accession>A0A4P6MTB5</accession>
<name>A0A4P6MTB5_9MICO</name>
<feature type="domain" description="Endonuclease/exonuclease/phosphatase" evidence="2">
    <location>
        <begin position="107"/>
        <end position="311"/>
    </location>
</feature>
<evidence type="ECO:0000313" key="3">
    <source>
        <dbReference type="EMBL" id="QBF44947.1"/>
    </source>
</evidence>
<dbReference type="Gene3D" id="3.60.10.10">
    <property type="entry name" value="Endonuclease/exonuclease/phosphatase"/>
    <property type="match status" value="1"/>
</dbReference>
<keyword evidence="4" id="KW-1185">Reference proteome</keyword>
<sequence>MTTDGARTRWGTAAARASLAVLVLCVLAVVLMHVKGGRTSLGVVLAGGLPVILLVAVVAALLPWRHHRWWRLALVAGLLTSQVSLLDHLVADDRQVPPDSPTITVATLNTAWAGPTDAELVDLAEGADVLALQEWAPDRTEGLGRALGPQWRLADSDHDDYIGADVDVWVRAPWRVVASEPLAGRQPGSVLRLRSGDTEVSVIGTRLQNPAFFAAERWGEGLDSLRTATQGTDGPVVVLGDLNAPPSAVAFHDFVRRSGVRDCTTQLGAGFPGTWGRTRGAGFAPVPIDHVLTRDATCTDLVVTRERGSDHRALTATVALD</sequence>
<dbReference type="RefSeq" id="WP_130628198.1">
    <property type="nucleotide sequence ID" value="NZ_CP036164.1"/>
</dbReference>
<feature type="transmembrane region" description="Helical" evidence="1">
    <location>
        <begin position="12"/>
        <end position="34"/>
    </location>
</feature>
<organism evidence="3 4">
    <name type="scientific">Janibacter limosus</name>
    <dbReference type="NCBI Taxonomy" id="53458"/>
    <lineage>
        <taxon>Bacteria</taxon>
        <taxon>Bacillati</taxon>
        <taxon>Actinomycetota</taxon>
        <taxon>Actinomycetes</taxon>
        <taxon>Micrococcales</taxon>
        <taxon>Intrasporangiaceae</taxon>
        <taxon>Janibacter</taxon>
    </lineage>
</organism>
<dbReference type="STRING" id="1216970.GCA_001570985_01233"/>
<dbReference type="EMBL" id="CP036164">
    <property type="protein sequence ID" value="QBF44947.1"/>
    <property type="molecule type" value="Genomic_DNA"/>
</dbReference>
<dbReference type="GO" id="GO:0004519">
    <property type="term" value="F:endonuclease activity"/>
    <property type="evidence" value="ECO:0007669"/>
    <property type="project" value="UniProtKB-KW"/>
</dbReference>
<keyword evidence="3" id="KW-0378">Hydrolase</keyword>
<dbReference type="Proteomes" id="UP000290408">
    <property type="component" value="Chromosome"/>
</dbReference>
<keyword evidence="1" id="KW-0472">Membrane</keyword>
<reference evidence="3 4" key="1">
    <citation type="submission" date="2019-02" db="EMBL/GenBank/DDBJ databases">
        <title>Genomic data mining of an Antarctic deep-sea actinobacterium, Janibacterlimosus P3-3-X1.</title>
        <authorList>
            <person name="Liao L."/>
            <person name="Chen B."/>
        </authorList>
    </citation>
    <scope>NUCLEOTIDE SEQUENCE [LARGE SCALE GENOMIC DNA]</scope>
    <source>
        <strain evidence="3 4">P3-3-X1</strain>
    </source>
</reference>
<protein>
    <submittedName>
        <fullName evidence="3">Endonuclease/exonuclease/phosphatase family protein</fullName>
    </submittedName>
</protein>
<dbReference type="OrthoDB" id="2340043at2"/>
<dbReference type="AlphaFoldDB" id="A0A4P6MTB5"/>
<keyword evidence="1" id="KW-1133">Transmembrane helix</keyword>
<evidence type="ECO:0000256" key="1">
    <source>
        <dbReference type="SAM" id="Phobius"/>
    </source>
</evidence>
<dbReference type="InterPro" id="IPR005135">
    <property type="entry name" value="Endo/exonuclease/phosphatase"/>
</dbReference>
<keyword evidence="1" id="KW-0812">Transmembrane</keyword>
<proteinExistence type="predicted"/>
<keyword evidence="3" id="KW-0255">Endonuclease</keyword>